<dbReference type="InterPro" id="IPR003718">
    <property type="entry name" value="OsmC/Ohr_fam"/>
</dbReference>
<dbReference type="Gene3D" id="3.30.300.20">
    <property type="match status" value="1"/>
</dbReference>
<organism evidence="1 2">
    <name type="scientific">Kineococcus aurantiacus</name>
    <dbReference type="NCBI Taxonomy" id="37633"/>
    <lineage>
        <taxon>Bacteria</taxon>
        <taxon>Bacillati</taxon>
        <taxon>Actinomycetota</taxon>
        <taxon>Actinomycetes</taxon>
        <taxon>Kineosporiales</taxon>
        <taxon>Kineosporiaceae</taxon>
        <taxon>Kineococcus</taxon>
    </lineage>
</organism>
<protein>
    <submittedName>
        <fullName evidence="1">Organic hydroperoxide reductase OsmC/OhrA</fullName>
    </submittedName>
</protein>
<dbReference type="InterPro" id="IPR015946">
    <property type="entry name" value="KH_dom-like_a/b"/>
</dbReference>
<sequence length="127" mass="12591">MTRPLPGTGASVGTSGGRSVVVDRPEGVAGGAGLGFNGGQLLALALAGCLANDLRYAAPDPLDPRLDAVRVHVDVDVEEGRVTGARVRFEGVGDGAQGLAELVRTALAGSTVLAAVRGGLPVQVLPG</sequence>
<dbReference type="SUPFAM" id="SSF82784">
    <property type="entry name" value="OsmC-like"/>
    <property type="match status" value="1"/>
</dbReference>
<evidence type="ECO:0000313" key="1">
    <source>
        <dbReference type="EMBL" id="NYD24530.1"/>
    </source>
</evidence>
<keyword evidence="2" id="KW-1185">Reference proteome</keyword>
<dbReference type="AlphaFoldDB" id="A0A7Y9J2U5"/>
<dbReference type="EMBL" id="JACCBB010000001">
    <property type="protein sequence ID" value="NYD24530.1"/>
    <property type="molecule type" value="Genomic_DNA"/>
</dbReference>
<dbReference type="InterPro" id="IPR036102">
    <property type="entry name" value="OsmC/Ohrsf"/>
</dbReference>
<gene>
    <name evidence="1" type="ORF">BJ968_004070</name>
</gene>
<reference evidence="1 2" key="1">
    <citation type="submission" date="2020-07" db="EMBL/GenBank/DDBJ databases">
        <title>Sequencing the genomes of 1000 actinobacteria strains.</title>
        <authorList>
            <person name="Klenk H.-P."/>
        </authorList>
    </citation>
    <scope>NUCLEOTIDE SEQUENCE [LARGE SCALE GENOMIC DNA]</scope>
    <source>
        <strain evidence="1 2">DSM 7487</strain>
    </source>
</reference>
<dbReference type="RefSeq" id="WP_179754974.1">
    <property type="nucleotide sequence ID" value="NZ_JACCBB010000001.1"/>
</dbReference>
<proteinExistence type="predicted"/>
<dbReference type="Proteomes" id="UP000521922">
    <property type="component" value="Unassembled WGS sequence"/>
</dbReference>
<accession>A0A7Y9J2U5</accession>
<name>A0A7Y9J2U5_9ACTN</name>
<dbReference type="Pfam" id="PF02566">
    <property type="entry name" value="OsmC"/>
    <property type="match status" value="1"/>
</dbReference>
<comment type="caution">
    <text evidence="1">The sequence shown here is derived from an EMBL/GenBank/DDBJ whole genome shotgun (WGS) entry which is preliminary data.</text>
</comment>
<evidence type="ECO:0000313" key="2">
    <source>
        <dbReference type="Proteomes" id="UP000521922"/>
    </source>
</evidence>